<name>A0A7G1PGL7_9ACTN</name>
<dbReference type="EMBL" id="AP023440">
    <property type="protein sequence ID" value="BCL33046.1"/>
    <property type="molecule type" value="Genomic_DNA"/>
</dbReference>
<dbReference type="Proteomes" id="UP000516444">
    <property type="component" value="Chromosome"/>
</dbReference>
<dbReference type="InterPro" id="IPR020449">
    <property type="entry name" value="Tscrpt_reg_AraC-type_HTH"/>
</dbReference>
<dbReference type="InterPro" id="IPR053142">
    <property type="entry name" value="PchR_regulatory_protein"/>
</dbReference>
<dbReference type="PANTHER" id="PTHR47893">
    <property type="entry name" value="REGULATORY PROTEIN PCHR"/>
    <property type="match status" value="1"/>
</dbReference>
<dbReference type="GO" id="GO:0003700">
    <property type="term" value="F:DNA-binding transcription factor activity"/>
    <property type="evidence" value="ECO:0007669"/>
    <property type="project" value="InterPro"/>
</dbReference>
<feature type="region of interest" description="Disordered" evidence="4">
    <location>
        <begin position="1"/>
        <end position="28"/>
    </location>
</feature>
<evidence type="ECO:0000259" key="5">
    <source>
        <dbReference type="PROSITE" id="PS01124"/>
    </source>
</evidence>
<dbReference type="KEGG" id="sgm:GCM10017557_79050"/>
<accession>A0A7G1PGL7</accession>
<dbReference type="SMART" id="SM00342">
    <property type="entry name" value="HTH_ARAC"/>
    <property type="match status" value="1"/>
</dbReference>
<evidence type="ECO:0000313" key="7">
    <source>
        <dbReference type="Proteomes" id="UP000516444"/>
    </source>
</evidence>
<organism evidence="6 7">
    <name type="scientific">Streptomyces aurantiacus</name>
    <dbReference type="NCBI Taxonomy" id="47760"/>
    <lineage>
        <taxon>Bacteria</taxon>
        <taxon>Bacillati</taxon>
        <taxon>Actinomycetota</taxon>
        <taxon>Actinomycetes</taxon>
        <taxon>Kitasatosporales</taxon>
        <taxon>Streptomycetaceae</taxon>
        <taxon>Streptomyces</taxon>
        <taxon>Streptomyces aurantiacus group</taxon>
    </lineage>
</organism>
<feature type="domain" description="HTH araC/xylS-type" evidence="5">
    <location>
        <begin position="227"/>
        <end position="327"/>
    </location>
</feature>
<sequence>MDGTEGRAEPGAGPPRSKFSADLAGPGDKAERYAGLRRRWDRQIGDKVPLPPAEMANSGDFRVSVRGSKVHDALIANLRYDPTGTERTWVDSHYFPDMLVMDVVRRGTWHYTRSRGRDEVSVSPGQFIVRYNNPSWRFAVGPHTTKKLILPVAHLGPLIRKRPVFGSADSAEMQLLLAHARMVEAVLDDLSPAGLQTARDTLVELVVGVLAQKIDETEPLLAASLAQAAKNLVDRHLADGDLSPTMLARELNVSVRTLNRAFASIDDSITAYIRQKRLEQARLALTTPVPRLSVSELAAHFQFADSSHFIRAFKKQYGQTPNRYARSHGPGAAAEGP</sequence>
<gene>
    <name evidence="6" type="ORF">GCM10017557_79050</name>
</gene>
<dbReference type="InterPro" id="IPR018060">
    <property type="entry name" value="HTH_AraC"/>
</dbReference>
<dbReference type="PROSITE" id="PS01124">
    <property type="entry name" value="HTH_ARAC_FAMILY_2"/>
    <property type="match status" value="1"/>
</dbReference>
<protein>
    <submittedName>
        <fullName evidence="6">Transcriptional regulator</fullName>
    </submittedName>
</protein>
<dbReference type="RefSeq" id="WP_246596674.1">
    <property type="nucleotide sequence ID" value="NZ_AP023440.1"/>
</dbReference>
<dbReference type="GO" id="GO:0043565">
    <property type="term" value="F:sequence-specific DNA binding"/>
    <property type="evidence" value="ECO:0007669"/>
    <property type="project" value="InterPro"/>
</dbReference>
<dbReference type="AlphaFoldDB" id="A0A7G1PGL7"/>
<dbReference type="Gene3D" id="1.10.10.60">
    <property type="entry name" value="Homeodomain-like"/>
    <property type="match status" value="1"/>
</dbReference>
<reference evidence="6 7" key="1">
    <citation type="journal article" date="2014" name="Int. J. Syst. Evol. Microbiol.">
        <title>Complete genome sequence of Corynebacterium casei LMG S-19264T (=DSM 44701T), isolated from a smear-ripened cheese.</title>
        <authorList>
            <consortium name="US DOE Joint Genome Institute (JGI-PGF)"/>
            <person name="Walter F."/>
            <person name="Albersmeier A."/>
            <person name="Kalinowski J."/>
            <person name="Ruckert C."/>
        </authorList>
    </citation>
    <scope>NUCLEOTIDE SEQUENCE [LARGE SCALE GENOMIC DNA]</scope>
    <source>
        <strain evidence="6 7">JCM 4677</strain>
    </source>
</reference>
<keyword evidence="2" id="KW-0238">DNA-binding</keyword>
<dbReference type="SUPFAM" id="SSF46689">
    <property type="entry name" value="Homeodomain-like"/>
    <property type="match status" value="1"/>
</dbReference>
<keyword evidence="7" id="KW-1185">Reference proteome</keyword>
<dbReference type="InterPro" id="IPR018062">
    <property type="entry name" value="HTH_AraC-typ_CS"/>
</dbReference>
<dbReference type="InterPro" id="IPR009057">
    <property type="entry name" value="Homeodomain-like_sf"/>
</dbReference>
<proteinExistence type="predicted"/>
<evidence type="ECO:0000313" key="6">
    <source>
        <dbReference type="EMBL" id="BCL33046.1"/>
    </source>
</evidence>
<evidence type="ECO:0000256" key="4">
    <source>
        <dbReference type="SAM" id="MobiDB-lite"/>
    </source>
</evidence>
<dbReference type="Pfam" id="PF12833">
    <property type="entry name" value="HTH_18"/>
    <property type="match status" value="1"/>
</dbReference>
<evidence type="ECO:0000256" key="3">
    <source>
        <dbReference type="ARBA" id="ARBA00023163"/>
    </source>
</evidence>
<evidence type="ECO:0000256" key="2">
    <source>
        <dbReference type="ARBA" id="ARBA00023125"/>
    </source>
</evidence>
<dbReference type="PRINTS" id="PR00032">
    <property type="entry name" value="HTHARAC"/>
</dbReference>
<dbReference type="PANTHER" id="PTHR47893:SF1">
    <property type="entry name" value="REGULATORY PROTEIN PCHR"/>
    <property type="match status" value="1"/>
</dbReference>
<keyword evidence="3" id="KW-0804">Transcription</keyword>
<evidence type="ECO:0000256" key="1">
    <source>
        <dbReference type="ARBA" id="ARBA00023015"/>
    </source>
</evidence>
<dbReference type="PROSITE" id="PS00041">
    <property type="entry name" value="HTH_ARAC_FAMILY_1"/>
    <property type="match status" value="1"/>
</dbReference>
<keyword evidence="1" id="KW-0805">Transcription regulation</keyword>